<proteinExistence type="predicted"/>
<dbReference type="InterPro" id="IPR000719">
    <property type="entry name" value="Prot_kinase_dom"/>
</dbReference>
<gene>
    <name evidence="2" type="ORF">FRACYDRAFT_207720</name>
</gene>
<dbReference type="PANTHER" id="PTHR43173:SF12">
    <property type="entry name" value="PROTEIN KINASE SUPERFAMILY PROTEIN"/>
    <property type="match status" value="1"/>
</dbReference>
<dbReference type="GO" id="GO:0004672">
    <property type="term" value="F:protein kinase activity"/>
    <property type="evidence" value="ECO:0007669"/>
    <property type="project" value="InterPro"/>
</dbReference>
<dbReference type="Gene3D" id="1.10.510.10">
    <property type="entry name" value="Transferase(Phosphotransferase) domain 1"/>
    <property type="match status" value="1"/>
</dbReference>
<dbReference type="GO" id="GO:0005524">
    <property type="term" value="F:ATP binding"/>
    <property type="evidence" value="ECO:0007669"/>
    <property type="project" value="InterPro"/>
</dbReference>
<dbReference type="PROSITE" id="PS50011">
    <property type="entry name" value="PROTEIN_KINASE_DOM"/>
    <property type="match status" value="1"/>
</dbReference>
<dbReference type="SUPFAM" id="SSF56112">
    <property type="entry name" value="Protein kinase-like (PK-like)"/>
    <property type="match status" value="1"/>
</dbReference>
<dbReference type="InterPro" id="IPR051130">
    <property type="entry name" value="Mito_struct-func_regulator"/>
</dbReference>
<dbReference type="KEGG" id="fcy:FRACYDRAFT_207720"/>
<dbReference type="PANTHER" id="PTHR43173">
    <property type="entry name" value="ABC1 FAMILY PROTEIN"/>
    <property type="match status" value="1"/>
</dbReference>
<dbReference type="CDD" id="cd05121">
    <property type="entry name" value="ABC1_ADCK3-like"/>
    <property type="match status" value="1"/>
</dbReference>
<dbReference type="Pfam" id="PF03109">
    <property type="entry name" value="ABC1"/>
    <property type="match status" value="1"/>
</dbReference>
<name>A0A1E7FI80_9STRA</name>
<evidence type="ECO:0000313" key="3">
    <source>
        <dbReference type="Proteomes" id="UP000095751"/>
    </source>
</evidence>
<dbReference type="OrthoDB" id="427480at2759"/>
<organism evidence="2 3">
    <name type="scientific">Fragilariopsis cylindrus CCMP1102</name>
    <dbReference type="NCBI Taxonomy" id="635003"/>
    <lineage>
        <taxon>Eukaryota</taxon>
        <taxon>Sar</taxon>
        <taxon>Stramenopiles</taxon>
        <taxon>Ochrophyta</taxon>
        <taxon>Bacillariophyta</taxon>
        <taxon>Bacillariophyceae</taxon>
        <taxon>Bacillariophycidae</taxon>
        <taxon>Bacillariales</taxon>
        <taxon>Bacillariaceae</taxon>
        <taxon>Fragilariopsis</taxon>
    </lineage>
</organism>
<protein>
    <submittedName>
        <fullName evidence="2">ABC1-domain-containing protein</fullName>
    </submittedName>
</protein>
<dbReference type="InterPro" id="IPR011009">
    <property type="entry name" value="Kinase-like_dom_sf"/>
</dbReference>
<accession>A0A1E7FI80</accession>
<evidence type="ECO:0000313" key="2">
    <source>
        <dbReference type="EMBL" id="OEU17483.1"/>
    </source>
</evidence>
<dbReference type="EMBL" id="KV784357">
    <property type="protein sequence ID" value="OEU17483.1"/>
    <property type="molecule type" value="Genomic_DNA"/>
</dbReference>
<dbReference type="AlphaFoldDB" id="A0A1E7FI80"/>
<dbReference type="Proteomes" id="UP000095751">
    <property type="component" value="Unassembled WGS sequence"/>
</dbReference>
<dbReference type="InParanoid" id="A0A1E7FI80"/>
<keyword evidence="3" id="KW-1185">Reference proteome</keyword>
<reference evidence="2 3" key="1">
    <citation type="submission" date="2016-09" db="EMBL/GenBank/DDBJ databases">
        <title>Extensive genetic diversity and differential bi-allelic expression allows diatom success in the polar Southern Ocean.</title>
        <authorList>
            <consortium name="DOE Joint Genome Institute"/>
            <person name="Mock T."/>
            <person name="Otillar R.P."/>
            <person name="Strauss J."/>
            <person name="Dupont C."/>
            <person name="Frickenhaus S."/>
            <person name="Maumus F."/>
            <person name="Mcmullan M."/>
            <person name="Sanges R."/>
            <person name="Schmutz J."/>
            <person name="Toseland A."/>
            <person name="Valas R."/>
            <person name="Veluchamy A."/>
            <person name="Ward B.J."/>
            <person name="Allen A."/>
            <person name="Barry K."/>
            <person name="Falciatore A."/>
            <person name="Ferrante M."/>
            <person name="Fortunato A.E."/>
            <person name="Gloeckner G."/>
            <person name="Gruber A."/>
            <person name="Hipkin R."/>
            <person name="Janech M."/>
            <person name="Kroth P."/>
            <person name="Leese F."/>
            <person name="Lindquist E."/>
            <person name="Lyon B.R."/>
            <person name="Martin J."/>
            <person name="Mayer C."/>
            <person name="Parker M."/>
            <person name="Quesneville H."/>
            <person name="Raymond J."/>
            <person name="Uhlig C."/>
            <person name="Valentin K.U."/>
            <person name="Worden A.Z."/>
            <person name="Armbrust E.V."/>
            <person name="Bowler C."/>
            <person name="Green B."/>
            <person name="Moulton V."/>
            <person name="Van Oosterhout C."/>
            <person name="Grigoriev I."/>
        </authorList>
    </citation>
    <scope>NUCLEOTIDE SEQUENCE [LARGE SCALE GENOMIC DNA]</scope>
    <source>
        <strain evidence="2 3">CCMP1102</strain>
    </source>
</reference>
<feature type="domain" description="Protein kinase" evidence="1">
    <location>
        <begin position="238"/>
        <end position="639"/>
    </location>
</feature>
<dbReference type="InterPro" id="IPR004147">
    <property type="entry name" value="ABC1_dom"/>
</dbReference>
<sequence length="639" mass="70491">MYCIIMKNLGVVVPLVGIIFLSTLQQNDALNSLTLQQGHNRVTPSVWKKKTIRSYAAATQLETSSSNSDVESNAATAAAAATTTPIIGSSNIVDDDESFGDVEFPPPLTSIDQMKRAATFYSTAVPIIANYIGLIGNIKLQEMLKSESIDEEDIERLWDVLHVDGAKKLADVTTELKGFYVKTAQIISTRQDLFPKQYTDALSGFTDNLDPMPVSIVKAVVEKELLNRNEKFSDVFAEFDDEPLGAASVAQVHRAVLTEEYGGREVAVKVQRPSIESKLMGDVANLKAVSKVFRNLDALPLDYYTVFAELESQLADEFDFVAEAVAMDRIYNSLTRSADGTELTEPPLVLPRPVSGLITKRVLVMDYLEGVPLSRASEEMERRGIDPDSPEAKLFGRKLLKGLTYCFGRNILETGFFHADPHPGNIFVLENGDIGLIDFGQVKQISGRSRETLAKVMIALDERIGDDRPEDLEKIGNLALELGVELNEDAQDEAAAAVAMWLFDGSTKVLPGGYDIGELSPNSPVKELKSFPQDLVLVGRSSILIKGISDRLGIPWSLAKEWAPIARSVLYVNTEPVTASTDKRVRFRYVLSSLKKWAKGRGGRYATRLPSPIRSRLASLLVKMEERKSRRKLTRTKGK</sequence>
<evidence type="ECO:0000259" key="1">
    <source>
        <dbReference type="PROSITE" id="PS50011"/>
    </source>
</evidence>